<dbReference type="SUPFAM" id="SSF47090">
    <property type="entry name" value="PGBD-like"/>
    <property type="match status" value="1"/>
</dbReference>
<protein>
    <recommendedName>
        <fullName evidence="3">Peptidoglycan binding domain-containing protein</fullName>
    </recommendedName>
</protein>
<evidence type="ECO:0000313" key="2">
    <source>
        <dbReference type="Proteomes" id="UP000198605"/>
    </source>
</evidence>
<dbReference type="EMBL" id="FMIB01000002">
    <property type="protein sequence ID" value="SCL72154.1"/>
    <property type="molecule type" value="Genomic_DNA"/>
</dbReference>
<dbReference type="InterPro" id="IPR006311">
    <property type="entry name" value="TAT_signal"/>
</dbReference>
<name>A0A1C6W162_9ACTN</name>
<evidence type="ECO:0000313" key="1">
    <source>
        <dbReference type="EMBL" id="SCL72154.1"/>
    </source>
</evidence>
<accession>A0A1C6W162</accession>
<sequence length="300" mass="31288">MPGTSAGPGPRPGRRDRPAAGTLLDRRGLLGRAAAATLGAVGAGLLAAGPGRAALPEVDMEALIKAAQIDPRRVDTAITAGSRDSVLLVERALRDRGLLAATYVDGHFGTSTVAAYAAHQRSLGYSGLDATGLPGLTSLRALGDQRFTVVPPLSPGGVLDFRGARVNSRTRAMLLEAERLLGRQLAISQGSYSTSDPTSAGTHDGGGALDLAVDGMSGTYRTTVVRHLRRVGFAAWLRTPAQGDWPYHIHAVALADTDQSAPAQHQAGDYYLGLNGLANRGPDDGPVVSPVLTWEEYQRS</sequence>
<dbReference type="PROSITE" id="PS51318">
    <property type="entry name" value="TAT"/>
    <property type="match status" value="1"/>
</dbReference>
<gene>
    <name evidence="1" type="ORF">GA0070603_6221</name>
</gene>
<dbReference type="AlphaFoldDB" id="A0A1C6W162"/>
<dbReference type="STRING" id="47854.GA0070603_6221"/>
<proteinExistence type="predicted"/>
<evidence type="ECO:0008006" key="3">
    <source>
        <dbReference type="Google" id="ProtNLM"/>
    </source>
</evidence>
<dbReference type="Proteomes" id="UP000198605">
    <property type="component" value="Unassembled WGS sequence"/>
</dbReference>
<dbReference type="GeneID" id="43282825"/>
<dbReference type="InterPro" id="IPR036365">
    <property type="entry name" value="PGBD-like_sf"/>
</dbReference>
<organism evidence="1 2">
    <name type="scientific">Micromonospora chersina</name>
    <dbReference type="NCBI Taxonomy" id="47854"/>
    <lineage>
        <taxon>Bacteria</taxon>
        <taxon>Bacillati</taxon>
        <taxon>Actinomycetota</taxon>
        <taxon>Actinomycetes</taxon>
        <taxon>Micromonosporales</taxon>
        <taxon>Micromonosporaceae</taxon>
        <taxon>Micromonospora</taxon>
    </lineage>
</organism>
<dbReference type="RefSeq" id="WP_208862979.1">
    <property type="nucleotide sequence ID" value="NZ_FMIB01000002.1"/>
</dbReference>
<keyword evidence="2" id="KW-1185">Reference proteome</keyword>
<reference evidence="2" key="1">
    <citation type="submission" date="2016-06" db="EMBL/GenBank/DDBJ databases">
        <authorList>
            <person name="Varghese N."/>
            <person name="Submissions Spin"/>
        </authorList>
    </citation>
    <scope>NUCLEOTIDE SEQUENCE [LARGE SCALE GENOMIC DNA]</scope>
    <source>
        <strain evidence="2">DSM 44151</strain>
    </source>
</reference>